<dbReference type="OMA" id="SINMNQA"/>
<dbReference type="GO" id="GO:0000981">
    <property type="term" value="F:DNA-binding transcription factor activity, RNA polymerase II-specific"/>
    <property type="evidence" value="ECO:0007669"/>
    <property type="project" value="TreeGrafter"/>
</dbReference>
<dbReference type="InterPro" id="IPR013087">
    <property type="entry name" value="Znf_C2H2_type"/>
</dbReference>
<dbReference type="Proteomes" id="UP000011777">
    <property type="component" value="Unassembled WGS sequence"/>
</dbReference>
<keyword evidence="2 4" id="KW-0863">Zinc-finger</keyword>
<feature type="domain" description="C2H2-type" evidence="6">
    <location>
        <begin position="239"/>
        <end position="266"/>
    </location>
</feature>
<dbReference type="eggNOG" id="KOG1721">
    <property type="taxonomic scope" value="Eukaryota"/>
</dbReference>
<feature type="compositionally biased region" description="Low complexity" evidence="5">
    <location>
        <begin position="120"/>
        <end position="145"/>
    </location>
</feature>
<reference evidence="7 8" key="1">
    <citation type="submission" date="2013-02" db="EMBL/GenBank/DDBJ databases">
        <title>Genome sequence of Candida maltosa Xu316, a potential industrial strain for xylitol and ethanol production.</title>
        <authorList>
            <person name="Yu J."/>
            <person name="Wang Q."/>
            <person name="Geng X."/>
            <person name="Bao W."/>
            <person name="He P."/>
            <person name="Cai J."/>
        </authorList>
    </citation>
    <scope>NUCLEOTIDE SEQUENCE [LARGE SCALE GENOMIC DNA]</scope>
    <source>
        <strain evidence="8">Xu316</strain>
    </source>
</reference>
<organism evidence="7 8">
    <name type="scientific">Candida maltosa (strain Xu316)</name>
    <name type="common">Yeast</name>
    <dbReference type="NCBI Taxonomy" id="1245528"/>
    <lineage>
        <taxon>Eukaryota</taxon>
        <taxon>Fungi</taxon>
        <taxon>Dikarya</taxon>
        <taxon>Ascomycota</taxon>
        <taxon>Saccharomycotina</taxon>
        <taxon>Pichiomycetes</taxon>
        <taxon>Debaryomycetaceae</taxon>
        <taxon>Candida/Lodderomyces clade</taxon>
        <taxon>Candida</taxon>
    </lineage>
</organism>
<evidence type="ECO:0000313" key="8">
    <source>
        <dbReference type="Proteomes" id="UP000011777"/>
    </source>
</evidence>
<dbReference type="HOGENOM" id="CLU_056878_1_0_1"/>
<dbReference type="PROSITE" id="PS00028">
    <property type="entry name" value="ZINC_FINGER_C2H2_1"/>
    <property type="match status" value="2"/>
</dbReference>
<protein>
    <recommendedName>
        <fullName evidence="6">C2H2-type domain-containing protein</fullName>
    </recommendedName>
</protein>
<dbReference type="PANTHER" id="PTHR23235:SF120">
    <property type="entry name" value="KRUPPEL-LIKE FACTOR 15"/>
    <property type="match status" value="1"/>
</dbReference>
<keyword evidence="1" id="KW-0479">Metal-binding</keyword>
<evidence type="ECO:0000313" key="7">
    <source>
        <dbReference type="EMBL" id="EMG48095.1"/>
    </source>
</evidence>
<dbReference type="InterPro" id="IPR036236">
    <property type="entry name" value="Znf_C2H2_sf"/>
</dbReference>
<dbReference type="AlphaFoldDB" id="M3JYQ3"/>
<dbReference type="OrthoDB" id="8117402at2759"/>
<evidence type="ECO:0000256" key="2">
    <source>
        <dbReference type="ARBA" id="ARBA00022771"/>
    </source>
</evidence>
<accession>M3JYQ3</accession>
<dbReference type="Gene3D" id="3.30.160.60">
    <property type="entry name" value="Classic Zinc Finger"/>
    <property type="match status" value="3"/>
</dbReference>
<keyword evidence="8" id="KW-1185">Reference proteome</keyword>
<feature type="domain" description="C2H2-type" evidence="6">
    <location>
        <begin position="295"/>
        <end position="329"/>
    </location>
</feature>
<dbReference type="PANTHER" id="PTHR23235">
    <property type="entry name" value="KRUEPPEL-LIKE TRANSCRIPTION FACTOR"/>
    <property type="match status" value="1"/>
</dbReference>
<dbReference type="SMART" id="SM00355">
    <property type="entry name" value="ZnF_C2H2"/>
    <property type="match status" value="2"/>
</dbReference>
<feature type="compositionally biased region" description="Low complexity" evidence="5">
    <location>
        <begin position="220"/>
        <end position="234"/>
    </location>
</feature>
<proteinExistence type="predicted"/>
<comment type="caution">
    <text evidence="7">The sequence shown here is derived from an EMBL/GenBank/DDBJ whole genome shotgun (WGS) entry which is preliminary data.</text>
</comment>
<evidence type="ECO:0000256" key="3">
    <source>
        <dbReference type="ARBA" id="ARBA00022833"/>
    </source>
</evidence>
<feature type="region of interest" description="Disordered" evidence="5">
    <location>
        <begin position="214"/>
        <end position="236"/>
    </location>
</feature>
<evidence type="ECO:0000256" key="1">
    <source>
        <dbReference type="ARBA" id="ARBA00022723"/>
    </source>
</evidence>
<evidence type="ECO:0000256" key="4">
    <source>
        <dbReference type="PROSITE-ProRule" id="PRU00042"/>
    </source>
</evidence>
<gene>
    <name evidence="7" type="ORF">G210_1395</name>
</gene>
<feature type="region of interest" description="Disordered" evidence="5">
    <location>
        <begin position="120"/>
        <end position="157"/>
    </location>
</feature>
<dbReference type="PROSITE" id="PS50157">
    <property type="entry name" value="ZINC_FINGER_C2H2_2"/>
    <property type="match status" value="3"/>
</dbReference>
<evidence type="ECO:0000256" key="5">
    <source>
        <dbReference type="SAM" id="MobiDB-lite"/>
    </source>
</evidence>
<dbReference type="FunFam" id="3.30.160.60:FF:000446">
    <property type="entry name" value="Zinc finger protein"/>
    <property type="match status" value="1"/>
</dbReference>
<dbReference type="STRING" id="1245528.M3JYQ3"/>
<evidence type="ECO:0000259" key="6">
    <source>
        <dbReference type="PROSITE" id="PS50157"/>
    </source>
</evidence>
<dbReference type="GO" id="GO:0008270">
    <property type="term" value="F:zinc ion binding"/>
    <property type="evidence" value="ECO:0007669"/>
    <property type="project" value="UniProtKB-KW"/>
</dbReference>
<feature type="domain" description="C2H2-type" evidence="6">
    <location>
        <begin position="267"/>
        <end position="294"/>
    </location>
</feature>
<keyword evidence="3" id="KW-0862">Zinc</keyword>
<dbReference type="SUPFAM" id="SSF57667">
    <property type="entry name" value="beta-beta-alpha zinc fingers"/>
    <property type="match status" value="2"/>
</dbReference>
<dbReference type="GO" id="GO:0000978">
    <property type="term" value="F:RNA polymerase II cis-regulatory region sequence-specific DNA binding"/>
    <property type="evidence" value="ECO:0007669"/>
    <property type="project" value="TreeGrafter"/>
</dbReference>
<dbReference type="EMBL" id="AOGT01001259">
    <property type="protein sequence ID" value="EMG48095.1"/>
    <property type="molecule type" value="Genomic_DNA"/>
</dbReference>
<dbReference type="Pfam" id="PF13912">
    <property type="entry name" value="zf-C2H2_6"/>
    <property type="match status" value="1"/>
</dbReference>
<name>M3JYQ3_CANMX</name>
<sequence>MNSTTSSTSTSIPQYYYTASNTNIATATYNNNNNINYRYPLQQQQQQPQPQQFQQSQLQPQQLPSIYLSQQPIQQDNFQFDYSQINNNNNNNYQSQRTTSTTTNYSNLLVPNYHYNATPTSASSSFSSTTSSNLNSNSPKLPISPVSLPEKDQNSFTTTTTNYPVYYQQQQIQQQQLPQHPIQQTYYALPHLSTNNIDYSSLVSYTISPSLKRKRRTSKKLTSSSISPLAPSSTDTESYPCTVCSKVFQKPYNLKSHMKTHSSEKPFSCQFCPKTFARSHDKKRHELLHQGVKNFKCEGYLKDGVTKWGCGKKFARSDALSRHFRTETGWLCIRPLMDEANRLEMESNSNNL</sequence>